<evidence type="ECO:0000259" key="2">
    <source>
        <dbReference type="Pfam" id="PF14342"/>
    </source>
</evidence>
<dbReference type="Proteomes" id="UP001500839">
    <property type="component" value="Unassembled WGS sequence"/>
</dbReference>
<accession>A0ABP9D1C5</accession>
<reference evidence="4" key="1">
    <citation type="journal article" date="2019" name="Int. J. Syst. Evol. Microbiol.">
        <title>The Global Catalogue of Microorganisms (GCM) 10K type strain sequencing project: providing services to taxonomists for standard genome sequencing and annotation.</title>
        <authorList>
            <consortium name="The Broad Institute Genomics Platform"/>
            <consortium name="The Broad Institute Genome Sequencing Center for Infectious Disease"/>
            <person name="Wu L."/>
            <person name="Ma J."/>
        </authorList>
    </citation>
    <scope>NUCLEOTIDE SEQUENCE [LARGE SCALE GENOMIC DNA]</scope>
    <source>
        <strain evidence="4">JCM 18542</strain>
    </source>
</reference>
<feature type="transmembrane region" description="Helical" evidence="1">
    <location>
        <begin position="124"/>
        <end position="147"/>
    </location>
</feature>
<feature type="domain" description="DUF4396" evidence="2">
    <location>
        <begin position="3"/>
        <end position="152"/>
    </location>
</feature>
<keyword evidence="4" id="KW-1185">Reference proteome</keyword>
<proteinExistence type="predicted"/>
<evidence type="ECO:0000256" key="1">
    <source>
        <dbReference type="SAM" id="Phobius"/>
    </source>
</evidence>
<keyword evidence="1" id="KW-1133">Transmembrane helix</keyword>
<evidence type="ECO:0000313" key="3">
    <source>
        <dbReference type="EMBL" id="GAA4825076.1"/>
    </source>
</evidence>
<sequence>MFIGTSHCGAGCTLADLLVEWVLFGAPAVAVIGGMHWLFNVEMYAAWVIAYVAALAIGIGFQYFGIAPMNPRRGRAGNLRAAARADVLSLTAWQLGMYATMALAQLALLPAWLGGAAAVSTPVFWVIMQVAMLFGFATSFPVNWWLIRTGVKDPM</sequence>
<evidence type="ECO:0000313" key="4">
    <source>
        <dbReference type="Proteomes" id="UP001500839"/>
    </source>
</evidence>
<feature type="transmembrane region" description="Helical" evidence="1">
    <location>
        <begin position="21"/>
        <end position="39"/>
    </location>
</feature>
<dbReference type="EMBL" id="BAABKQ010000002">
    <property type="protein sequence ID" value="GAA4825076.1"/>
    <property type="molecule type" value="Genomic_DNA"/>
</dbReference>
<keyword evidence="1" id="KW-0472">Membrane</keyword>
<name>A0ABP9D1C5_9ACTN</name>
<feature type="transmembrane region" description="Helical" evidence="1">
    <location>
        <begin position="45"/>
        <end position="66"/>
    </location>
</feature>
<comment type="caution">
    <text evidence="3">The sequence shown here is derived from an EMBL/GenBank/DDBJ whole genome shotgun (WGS) entry which is preliminary data.</text>
</comment>
<dbReference type="Pfam" id="PF14342">
    <property type="entry name" value="DUF4396"/>
    <property type="match status" value="1"/>
</dbReference>
<organism evidence="3 4">
    <name type="scientific">Tomitella cavernea</name>
    <dbReference type="NCBI Taxonomy" id="1387982"/>
    <lineage>
        <taxon>Bacteria</taxon>
        <taxon>Bacillati</taxon>
        <taxon>Actinomycetota</taxon>
        <taxon>Actinomycetes</taxon>
        <taxon>Mycobacteriales</taxon>
        <taxon>Tomitella</taxon>
    </lineage>
</organism>
<keyword evidence="1" id="KW-0812">Transmembrane</keyword>
<gene>
    <name evidence="3" type="ORF">GCM10023353_37700</name>
</gene>
<dbReference type="InterPro" id="IPR025509">
    <property type="entry name" value="DUF4396"/>
</dbReference>
<feature type="transmembrane region" description="Helical" evidence="1">
    <location>
        <begin position="87"/>
        <end position="112"/>
    </location>
</feature>
<protein>
    <recommendedName>
        <fullName evidence="2">DUF4396 domain-containing protein</fullName>
    </recommendedName>
</protein>